<proteinExistence type="predicted"/>
<dbReference type="RefSeq" id="XP_018192230.1">
    <property type="nucleotide sequence ID" value="XM_018331624.1"/>
</dbReference>
<keyword evidence="2" id="KW-1133">Transmembrane helix</keyword>
<protein>
    <recommendedName>
        <fullName evidence="5">PH domain protein</fullName>
    </recommendedName>
</protein>
<dbReference type="GeneID" id="28896761"/>
<dbReference type="InterPro" id="IPR025187">
    <property type="entry name" value="DUF4112"/>
</dbReference>
<dbReference type="AlphaFoldDB" id="A0A165JV88"/>
<dbReference type="OrthoDB" id="2103474at2759"/>
<dbReference type="Pfam" id="PF13430">
    <property type="entry name" value="DUF4112"/>
    <property type="match status" value="1"/>
</dbReference>
<dbReference type="EMBL" id="KV407454">
    <property type="protein sequence ID" value="KZF26675.1"/>
    <property type="molecule type" value="Genomic_DNA"/>
</dbReference>
<name>A0A165JV88_XYLHT</name>
<feature type="transmembrane region" description="Helical" evidence="2">
    <location>
        <begin position="121"/>
        <end position="141"/>
    </location>
</feature>
<keyword evidence="4" id="KW-1185">Reference proteome</keyword>
<dbReference type="InParanoid" id="A0A165JV88"/>
<dbReference type="FunCoup" id="A0A165JV88">
    <property type="interactions" value="42"/>
</dbReference>
<gene>
    <name evidence="3" type="ORF">L228DRAFT_243175</name>
</gene>
<evidence type="ECO:0000256" key="2">
    <source>
        <dbReference type="SAM" id="Phobius"/>
    </source>
</evidence>
<evidence type="ECO:0000313" key="3">
    <source>
        <dbReference type="EMBL" id="KZF26675.1"/>
    </source>
</evidence>
<dbReference type="OMA" id="FSIWRIS"/>
<keyword evidence="2" id="KW-0472">Membrane</keyword>
<organism evidence="3 4">
    <name type="scientific">Xylona heveae (strain CBS 132557 / TC161)</name>
    <dbReference type="NCBI Taxonomy" id="1328760"/>
    <lineage>
        <taxon>Eukaryota</taxon>
        <taxon>Fungi</taxon>
        <taxon>Dikarya</taxon>
        <taxon>Ascomycota</taxon>
        <taxon>Pezizomycotina</taxon>
        <taxon>Xylonomycetes</taxon>
        <taxon>Xylonales</taxon>
        <taxon>Xylonaceae</taxon>
        <taxon>Xylona</taxon>
    </lineage>
</organism>
<keyword evidence="2" id="KW-0812">Transmembrane</keyword>
<accession>A0A165JV88</accession>
<reference evidence="3 4" key="1">
    <citation type="journal article" date="2016" name="Fungal Biol.">
        <title>The genome of Xylona heveae provides a window into fungal endophytism.</title>
        <authorList>
            <person name="Gazis R."/>
            <person name="Kuo A."/>
            <person name="Riley R."/>
            <person name="LaButti K."/>
            <person name="Lipzen A."/>
            <person name="Lin J."/>
            <person name="Amirebrahimi M."/>
            <person name="Hesse C.N."/>
            <person name="Spatafora J.W."/>
            <person name="Henrissat B."/>
            <person name="Hainaut M."/>
            <person name="Grigoriev I.V."/>
            <person name="Hibbett D.S."/>
        </authorList>
    </citation>
    <scope>NUCLEOTIDE SEQUENCE [LARGE SCALE GENOMIC DNA]</scope>
    <source>
        <strain evidence="3 4">TC161</strain>
    </source>
</reference>
<evidence type="ECO:0000256" key="1">
    <source>
        <dbReference type="SAM" id="MobiDB-lite"/>
    </source>
</evidence>
<dbReference type="Proteomes" id="UP000076632">
    <property type="component" value="Unassembled WGS sequence"/>
</dbReference>
<dbReference type="STRING" id="1328760.A0A165JV88"/>
<feature type="transmembrane region" description="Helical" evidence="2">
    <location>
        <begin position="64"/>
        <end position="86"/>
    </location>
</feature>
<evidence type="ECO:0000313" key="4">
    <source>
        <dbReference type="Proteomes" id="UP000076632"/>
    </source>
</evidence>
<dbReference type="PANTHER" id="PTHR35519:SF2">
    <property type="entry name" value="PH DOMAIN PROTEIN"/>
    <property type="match status" value="1"/>
</dbReference>
<evidence type="ECO:0008006" key="5">
    <source>
        <dbReference type="Google" id="ProtNLM"/>
    </source>
</evidence>
<dbReference type="PANTHER" id="PTHR35519">
    <property type="entry name" value="MEMBRANE PROTEINS"/>
    <property type="match status" value="1"/>
</dbReference>
<sequence>MSGAVANYAAKSFLKRRIEDQAAEQKDSEFHGVRKFKKNHLPYTSDKDLKVLNKVARRARRLDYGLCNCCGLRIGWSVIIGIIPFVGDGLEVLLAMWVLSTASTIEGGIPPMLRSRMYFNIMVDFFVGLVPFVGDVADAFYRCNTRNAKLLYAYLKVEGEKKASLGIQPEKPPAKSWKTGIFARSEKEGRQLKPAHVNPNPRPNPTYSHHDDDDVELGITSRP</sequence>
<feature type="region of interest" description="Disordered" evidence="1">
    <location>
        <begin position="187"/>
        <end position="223"/>
    </location>
</feature>